<dbReference type="PROSITE" id="PS50164">
    <property type="entry name" value="GIY_YIG"/>
    <property type="match status" value="1"/>
</dbReference>
<dbReference type="Proteomes" id="UP000011864">
    <property type="component" value="Chromosome"/>
</dbReference>
<evidence type="ECO:0000259" key="2">
    <source>
        <dbReference type="PROSITE" id="PS50164"/>
    </source>
</evidence>
<dbReference type="PANTHER" id="PTHR34477">
    <property type="entry name" value="UPF0213 PROTEIN YHBQ"/>
    <property type="match status" value="1"/>
</dbReference>
<dbReference type="KEGG" id="gps:C427_4463"/>
<organism evidence="3 4">
    <name type="scientific">Paraglaciecola psychrophila 170</name>
    <dbReference type="NCBI Taxonomy" id="1129794"/>
    <lineage>
        <taxon>Bacteria</taxon>
        <taxon>Pseudomonadati</taxon>
        <taxon>Pseudomonadota</taxon>
        <taxon>Gammaproteobacteria</taxon>
        <taxon>Alteromonadales</taxon>
        <taxon>Alteromonadaceae</taxon>
        <taxon>Paraglaciecola</taxon>
    </lineage>
</organism>
<protein>
    <submittedName>
        <fullName evidence="3">Excinuclease ABC subunit C</fullName>
    </submittedName>
</protein>
<dbReference type="Pfam" id="PF01541">
    <property type="entry name" value="GIY-YIG"/>
    <property type="match status" value="1"/>
</dbReference>
<dbReference type="InterPro" id="IPR050190">
    <property type="entry name" value="UPF0213_domain"/>
</dbReference>
<reference evidence="3 4" key="1">
    <citation type="journal article" date="2013" name="Genome Announc.">
        <title>Complete Genome Sequence of Glaciecola psychrophila Strain 170T.</title>
        <authorList>
            <person name="Yin J."/>
            <person name="Chen J."/>
            <person name="Liu G."/>
            <person name="Yu Y."/>
            <person name="Song L."/>
            <person name="Wang X."/>
            <person name="Qu X."/>
        </authorList>
    </citation>
    <scope>NUCLEOTIDE SEQUENCE [LARGE SCALE GENOMIC DNA]</scope>
    <source>
        <strain evidence="3 4">170</strain>
    </source>
</reference>
<evidence type="ECO:0000313" key="4">
    <source>
        <dbReference type="Proteomes" id="UP000011864"/>
    </source>
</evidence>
<dbReference type="InterPro" id="IPR000305">
    <property type="entry name" value="GIY-YIG_endonuc"/>
</dbReference>
<dbReference type="CDD" id="cd10456">
    <property type="entry name" value="GIY-YIG_UPF0213"/>
    <property type="match status" value="1"/>
</dbReference>
<dbReference type="eggNOG" id="COG2827">
    <property type="taxonomic scope" value="Bacteria"/>
</dbReference>
<dbReference type="AlphaFoldDB" id="K7AV79"/>
<dbReference type="Gene3D" id="3.40.1440.10">
    <property type="entry name" value="GIY-YIG endonuclease"/>
    <property type="match status" value="1"/>
</dbReference>
<feature type="domain" description="GIY-YIG" evidence="2">
    <location>
        <begin position="2"/>
        <end position="79"/>
    </location>
</feature>
<dbReference type="InterPro" id="IPR035901">
    <property type="entry name" value="GIY-YIG_endonuc_sf"/>
</dbReference>
<dbReference type="OrthoDB" id="9797095at2"/>
<dbReference type="PATRIC" id="fig|1129794.4.peg.4445"/>
<evidence type="ECO:0000313" key="3">
    <source>
        <dbReference type="EMBL" id="AGH46565.1"/>
    </source>
</evidence>
<comment type="similarity">
    <text evidence="1">Belongs to the UPF0213 family.</text>
</comment>
<dbReference type="EMBL" id="CP003837">
    <property type="protein sequence ID" value="AGH46565.1"/>
    <property type="molecule type" value="Genomic_DNA"/>
</dbReference>
<keyword evidence="4" id="KW-1185">Reference proteome</keyword>
<proteinExistence type="inferred from homology"/>
<accession>K7AV79</accession>
<evidence type="ECO:0000256" key="1">
    <source>
        <dbReference type="ARBA" id="ARBA00007435"/>
    </source>
</evidence>
<dbReference type="PANTHER" id="PTHR34477:SF1">
    <property type="entry name" value="UPF0213 PROTEIN YHBQ"/>
    <property type="match status" value="1"/>
</dbReference>
<dbReference type="SMART" id="SM00465">
    <property type="entry name" value="GIYc"/>
    <property type="match status" value="1"/>
</dbReference>
<dbReference type="STRING" id="1129794.C427_4463"/>
<gene>
    <name evidence="3" type="ORF">C427_4463</name>
</gene>
<name>K7AV79_9ALTE</name>
<dbReference type="HOGENOM" id="CLU_135650_0_1_6"/>
<dbReference type="SUPFAM" id="SSF82771">
    <property type="entry name" value="GIY-YIG endonuclease"/>
    <property type="match status" value="1"/>
</dbReference>
<sequence length="102" mass="11744">MAPWYIYIVENKLSHYYTGICTNIERRFEEHQSSGPKCARALKGKGPLTLKFSCKVDSHSEALKLEIWIKKLNKPNKIKLVNNCLCNAPLRNTLGEDKNHDK</sequence>